<dbReference type="EMBL" id="OZ075132">
    <property type="protein sequence ID" value="CAL4983674.1"/>
    <property type="molecule type" value="Genomic_DNA"/>
</dbReference>
<evidence type="ECO:0000313" key="2">
    <source>
        <dbReference type="EMBL" id="CAL4983674.1"/>
    </source>
</evidence>
<dbReference type="Gene3D" id="1.20.1280.50">
    <property type="match status" value="1"/>
</dbReference>
<dbReference type="Proteomes" id="UP001497457">
    <property type="component" value="Chromosome 22rd"/>
</dbReference>
<reference evidence="2" key="1">
    <citation type="submission" date="2024-10" db="EMBL/GenBank/DDBJ databases">
        <authorList>
            <person name="Ryan C."/>
        </authorList>
    </citation>
    <scope>NUCLEOTIDE SEQUENCE [LARGE SCALE GENOMIC DNA]</scope>
</reference>
<dbReference type="AlphaFoldDB" id="A0ABC9AS41"/>
<accession>A0ABC9AS41</accession>
<evidence type="ECO:0000313" key="3">
    <source>
        <dbReference type="Proteomes" id="UP001497457"/>
    </source>
</evidence>
<sequence length="438" mass="48006">MEPAIGGAAAALPDWTQLPEEVLVTMMGELEILDLIRSGAVCTSWRSSFAAFRRLRLPSPRQAPCLLYSGRSGATALYCPSTGATLRVPFRDLRGLSPIGSARGWLVVADEASDLHLANPLTGARVALPPITTLRCVEGGAADPDGGVGGGLVYMVRDERGVVAHIPAAEARDCVYDRAALSGSPLVAGGDCVVLLLHSPLGELSFARPGDERWTWIPPGGPPTGLRRGDFYRDAAYNDRDGLFYVVRSDDSIYALDLRGPNSPVVARRIMPELRHGDQPYRYLIHAPWGELLQAWRFRREYEPSSSTPVEIEDGDGDDVVADPSVELNTTELLLSKVDSCEQRLVKLDGLRDYALLLGYNGSMCLPVKDFPGLKPNSAYVMDDSTEFMNFYKNNKREIGVWDIDRQSLQSLSDSSPLPLKELWLNWPAPIWLTPSLL</sequence>
<dbReference type="InterPro" id="IPR005174">
    <property type="entry name" value="KIB1-4_b-propeller"/>
</dbReference>
<organism evidence="2 3">
    <name type="scientific">Urochloa decumbens</name>
    <dbReference type="NCBI Taxonomy" id="240449"/>
    <lineage>
        <taxon>Eukaryota</taxon>
        <taxon>Viridiplantae</taxon>
        <taxon>Streptophyta</taxon>
        <taxon>Embryophyta</taxon>
        <taxon>Tracheophyta</taxon>
        <taxon>Spermatophyta</taxon>
        <taxon>Magnoliopsida</taxon>
        <taxon>Liliopsida</taxon>
        <taxon>Poales</taxon>
        <taxon>Poaceae</taxon>
        <taxon>PACMAD clade</taxon>
        <taxon>Panicoideae</taxon>
        <taxon>Panicodae</taxon>
        <taxon>Paniceae</taxon>
        <taxon>Melinidinae</taxon>
        <taxon>Urochloa</taxon>
    </lineage>
</organism>
<dbReference type="SUPFAM" id="SSF81383">
    <property type="entry name" value="F-box domain"/>
    <property type="match status" value="1"/>
</dbReference>
<name>A0ABC9AS41_9POAL</name>
<dbReference type="InterPro" id="IPR036047">
    <property type="entry name" value="F-box-like_dom_sf"/>
</dbReference>
<proteinExistence type="predicted"/>
<dbReference type="PANTHER" id="PTHR44586:SF17">
    <property type="entry name" value="DUF295 DOMAIN-CONTAINING PROTEIN"/>
    <property type="match status" value="1"/>
</dbReference>
<dbReference type="Pfam" id="PF03478">
    <property type="entry name" value="Beta-prop_KIB1-4"/>
    <property type="match status" value="1"/>
</dbReference>
<protein>
    <recommendedName>
        <fullName evidence="1">KIB1-4 beta-propeller domain-containing protein</fullName>
    </recommendedName>
</protein>
<evidence type="ECO:0000259" key="1">
    <source>
        <dbReference type="Pfam" id="PF03478"/>
    </source>
</evidence>
<dbReference type="PANTHER" id="PTHR44586">
    <property type="entry name" value="F-BOX DOMAIN CONTAINING PROTEIN, EXPRESSED"/>
    <property type="match status" value="1"/>
</dbReference>
<keyword evidence="3" id="KW-1185">Reference proteome</keyword>
<feature type="domain" description="KIB1-4 beta-propeller" evidence="1">
    <location>
        <begin position="83"/>
        <end position="403"/>
    </location>
</feature>
<gene>
    <name evidence="2" type="ORF">URODEC1_LOCUS57159</name>
</gene>